<evidence type="ECO:0000313" key="2">
    <source>
        <dbReference type="EMBL" id="KAJ6791086.1"/>
    </source>
</evidence>
<dbReference type="EMBL" id="JANAVB010031420">
    <property type="protein sequence ID" value="KAJ6811649.1"/>
    <property type="molecule type" value="Genomic_DNA"/>
</dbReference>
<dbReference type="EMBL" id="JANAVB010044653">
    <property type="protein sequence ID" value="KAJ6791086.1"/>
    <property type="molecule type" value="Genomic_DNA"/>
</dbReference>
<organism evidence="3 4">
    <name type="scientific">Iris pallida</name>
    <name type="common">Sweet iris</name>
    <dbReference type="NCBI Taxonomy" id="29817"/>
    <lineage>
        <taxon>Eukaryota</taxon>
        <taxon>Viridiplantae</taxon>
        <taxon>Streptophyta</taxon>
        <taxon>Embryophyta</taxon>
        <taxon>Tracheophyta</taxon>
        <taxon>Spermatophyta</taxon>
        <taxon>Magnoliopsida</taxon>
        <taxon>Liliopsida</taxon>
        <taxon>Asparagales</taxon>
        <taxon>Iridaceae</taxon>
        <taxon>Iridoideae</taxon>
        <taxon>Irideae</taxon>
        <taxon>Iris</taxon>
    </lineage>
</organism>
<keyword evidence="1" id="KW-1133">Transmembrane helix</keyword>
<proteinExistence type="predicted"/>
<protein>
    <submittedName>
        <fullName evidence="3">Extensin</fullName>
    </submittedName>
</protein>
<reference evidence="3" key="2">
    <citation type="submission" date="2023-04" db="EMBL/GenBank/DDBJ databases">
        <authorList>
            <person name="Bruccoleri R.E."/>
            <person name="Oakeley E.J."/>
            <person name="Faust A.-M."/>
            <person name="Dessus-Babus S."/>
            <person name="Altorfer M."/>
            <person name="Burckhardt D."/>
            <person name="Oertli M."/>
            <person name="Naumann U."/>
            <person name="Petersen F."/>
            <person name="Wong J."/>
        </authorList>
    </citation>
    <scope>NUCLEOTIDE SEQUENCE</scope>
    <source>
        <strain evidence="3">GSM-AAB239-AS_SAM_17_03QT</strain>
        <tissue evidence="3">Leaf</tissue>
    </source>
</reference>
<feature type="transmembrane region" description="Helical" evidence="1">
    <location>
        <begin position="21"/>
        <end position="40"/>
    </location>
</feature>
<sequence length="69" mass="7626">MVTVSDGGRRRSRHALVSLRFPFDVVVVVMIICGVVVVIWELRGDQWWWRSVGGLSCGRGGVEIGREAG</sequence>
<evidence type="ECO:0000313" key="4">
    <source>
        <dbReference type="Proteomes" id="UP001140949"/>
    </source>
</evidence>
<accession>A0AAX6F618</accession>
<keyword evidence="1" id="KW-0812">Transmembrane</keyword>
<gene>
    <name evidence="3" type="ORF">M6B38_151990</name>
    <name evidence="2" type="ORF">M6B38_246325</name>
</gene>
<reference evidence="3" key="1">
    <citation type="journal article" date="2023" name="GigaByte">
        <title>Genome assembly of the bearded iris, Iris pallida Lam.</title>
        <authorList>
            <person name="Bruccoleri R.E."/>
            <person name="Oakeley E.J."/>
            <person name="Faust A.M.E."/>
            <person name="Altorfer M."/>
            <person name="Dessus-Babus S."/>
            <person name="Burckhardt D."/>
            <person name="Oertli M."/>
            <person name="Naumann U."/>
            <person name="Petersen F."/>
            <person name="Wong J."/>
        </authorList>
    </citation>
    <scope>NUCLEOTIDE SEQUENCE</scope>
    <source>
        <strain evidence="3">GSM-AAB239-AS_SAM_17_03QT</strain>
    </source>
</reference>
<comment type="caution">
    <text evidence="3">The sequence shown here is derived from an EMBL/GenBank/DDBJ whole genome shotgun (WGS) entry which is preliminary data.</text>
</comment>
<keyword evidence="4" id="KW-1185">Reference proteome</keyword>
<name>A0AAX6F618_IRIPA</name>
<keyword evidence="1" id="KW-0472">Membrane</keyword>
<dbReference type="AlphaFoldDB" id="A0AAX6F618"/>
<evidence type="ECO:0000313" key="3">
    <source>
        <dbReference type="EMBL" id="KAJ6811649.1"/>
    </source>
</evidence>
<evidence type="ECO:0000256" key="1">
    <source>
        <dbReference type="SAM" id="Phobius"/>
    </source>
</evidence>
<dbReference type="Proteomes" id="UP001140949">
    <property type="component" value="Unassembled WGS sequence"/>
</dbReference>